<sequence>MSIKESLTFDDVLLLPQRSSVLPNEVDTESYFTREIVLKLPLVSAAMDTVTESRMAIAMAQSGGIGVVHKNLLVEEQAAMVAKVKRAESSMIAEPISITPDKSIAEARELMGQYGISGLPVVDAKLHVVGILTKRDLLFQDDWKQPVAEVMTDEGLITAPEGTTLRRAREILRQHRIEKLPIVDRQRRLKGLITTKDILKRVENPNATLDGKRRLKVAAAVGVGRDAMVRAAALVEAEVDAIVIDTAHGHQDKVVGAARQLRRKYPKLQVVAGNVGTSEGALALAEAGCDAVKVGVGPGSICTTRIVAGVGVPQLTAVMECSAALKSRRIPVIADGGIRYSGDVAKALAAGAGTVMMGNLLAGTDESPGEDVLLEGRRYKVYRGMGSLDAMKKGSSDRYFQEGQAKLVPEGIVGRVPYRGSVRDVLFQLDGGVRAAMGFCGAGTIPEFRRKAKFVKITGAGLRESHPHDVTITKEAPNYEAPEARE</sequence>
<keyword evidence="7 13" id="KW-0658">Purine biosynthesis</keyword>
<dbReference type="Gene3D" id="3.20.20.70">
    <property type="entry name" value="Aldolase class I"/>
    <property type="match status" value="1"/>
</dbReference>
<dbReference type="PROSITE" id="PS00487">
    <property type="entry name" value="IMP_DH_GMP_RED"/>
    <property type="match status" value="1"/>
</dbReference>
<dbReference type="PANTHER" id="PTHR11911">
    <property type="entry name" value="INOSINE-5-MONOPHOSPHATE DEHYDROGENASE RELATED"/>
    <property type="match status" value="1"/>
</dbReference>
<evidence type="ECO:0000313" key="22">
    <source>
        <dbReference type="EMBL" id="MBM3332025.1"/>
    </source>
</evidence>
<keyword evidence="10 13" id="KW-0520">NAD</keyword>
<feature type="binding site" evidence="13">
    <location>
        <begin position="382"/>
        <end position="386"/>
    </location>
    <ligand>
        <name>IMP</name>
        <dbReference type="ChEBI" id="CHEBI:58053"/>
    </ligand>
</feature>
<comment type="function">
    <text evidence="13">Catalyzes the conversion of inosine 5'-phosphate (IMP) to xanthosine 5'-phosphate (XMP), the first committed and rate-limiting step in the de novo synthesis of guanine nucleotides, and therefore plays an important role in the regulation of cell growth.</text>
</comment>
<dbReference type="Pfam" id="PF00571">
    <property type="entry name" value="CBS"/>
    <property type="match status" value="2"/>
</dbReference>
<evidence type="ECO:0000256" key="20">
    <source>
        <dbReference type="SAM" id="MobiDB-lite"/>
    </source>
</evidence>
<dbReference type="GO" id="GO:0006177">
    <property type="term" value="P:GMP biosynthetic process"/>
    <property type="evidence" value="ECO:0007669"/>
    <property type="project" value="UniProtKB-UniRule"/>
</dbReference>
<feature type="binding site" evidence="15">
    <location>
        <begin position="245"/>
        <end position="247"/>
    </location>
    <ligand>
        <name>NAD(+)</name>
        <dbReference type="ChEBI" id="CHEBI:57540"/>
    </ligand>
</feature>
<dbReference type="Proteomes" id="UP000779900">
    <property type="component" value="Unassembled WGS sequence"/>
</dbReference>
<comment type="catalytic activity">
    <reaction evidence="12 13 19">
        <text>IMP + NAD(+) + H2O = XMP + NADH + H(+)</text>
        <dbReference type="Rhea" id="RHEA:11708"/>
        <dbReference type="ChEBI" id="CHEBI:15377"/>
        <dbReference type="ChEBI" id="CHEBI:15378"/>
        <dbReference type="ChEBI" id="CHEBI:57464"/>
        <dbReference type="ChEBI" id="CHEBI:57540"/>
        <dbReference type="ChEBI" id="CHEBI:57945"/>
        <dbReference type="ChEBI" id="CHEBI:58053"/>
        <dbReference type="EC" id="1.1.1.205"/>
    </reaction>
</comment>
<comment type="subunit">
    <text evidence="3 13">Homotetramer.</text>
</comment>
<dbReference type="AlphaFoldDB" id="A0A938BRW1"/>
<keyword evidence="4 13" id="KW-0479">Metal-binding</keyword>
<dbReference type="FunFam" id="3.20.20.70:FF:000003">
    <property type="entry name" value="GMP reductase"/>
    <property type="match status" value="1"/>
</dbReference>
<evidence type="ECO:0000256" key="5">
    <source>
        <dbReference type="ARBA" id="ARBA00022737"/>
    </source>
</evidence>
<evidence type="ECO:0000256" key="12">
    <source>
        <dbReference type="ARBA" id="ARBA00048028"/>
    </source>
</evidence>
<evidence type="ECO:0000256" key="10">
    <source>
        <dbReference type="ARBA" id="ARBA00023027"/>
    </source>
</evidence>
<comment type="similarity">
    <text evidence="2 13 18">Belongs to the IMPDH/GMPR family.</text>
</comment>
<dbReference type="PANTHER" id="PTHR11911:SF111">
    <property type="entry name" value="INOSINE-5'-MONOPHOSPHATE DEHYDROGENASE"/>
    <property type="match status" value="1"/>
</dbReference>
<organism evidence="22 23">
    <name type="scientific">candidate division WOR-3 bacterium</name>
    <dbReference type="NCBI Taxonomy" id="2052148"/>
    <lineage>
        <taxon>Bacteria</taxon>
        <taxon>Bacteria division WOR-3</taxon>
    </lineage>
</organism>
<keyword evidence="9 13" id="KW-0560">Oxidoreductase</keyword>
<comment type="pathway">
    <text evidence="13 19">Purine metabolism; XMP biosynthesis via de novo pathway; XMP from IMP: step 1/1.</text>
</comment>
<dbReference type="PROSITE" id="PS51371">
    <property type="entry name" value="CBS"/>
    <property type="match status" value="2"/>
</dbReference>
<name>A0A938BRW1_UNCW3</name>
<dbReference type="Pfam" id="PF00478">
    <property type="entry name" value="IMPDH"/>
    <property type="match status" value="1"/>
</dbReference>
<keyword evidence="8 13" id="KW-0630">Potassium</keyword>
<comment type="caution">
    <text evidence="13">Lacks conserved residue(s) required for the propagation of feature annotation.</text>
</comment>
<comment type="activity regulation">
    <text evidence="13">Mycophenolic acid (MPA) is a non-competitive inhibitor that prevents formation of the closed enzyme conformation by binding to the same site as the amobile flap. In contrast, mizoribine monophosphate (MZP) is a competitive inhibitor that induces the closed conformation. MPA is a potent inhibitor of mammalian IMPDHs but a poor inhibitor of the bacterial enzymes. MZP is a more potent inhibitor of bacterial IMPDH.</text>
</comment>
<accession>A0A938BRW1</accession>
<dbReference type="HAMAP" id="MF_01964">
    <property type="entry name" value="IMPDH"/>
    <property type="match status" value="1"/>
</dbReference>
<comment type="cofactor">
    <cofactor evidence="1 13">
        <name>K(+)</name>
        <dbReference type="ChEBI" id="CHEBI:29103"/>
    </cofactor>
</comment>
<feature type="binding site" evidence="13">
    <location>
        <position position="300"/>
    </location>
    <ligand>
        <name>IMP</name>
        <dbReference type="ChEBI" id="CHEBI:58053"/>
    </ligand>
</feature>
<feature type="binding site" description="in other chain" evidence="13 16">
    <location>
        <position position="299"/>
    </location>
    <ligand>
        <name>K(+)</name>
        <dbReference type="ChEBI" id="CHEBI:29103"/>
        <note>ligand shared between two tetrameric partners</note>
    </ligand>
</feature>
<keyword evidence="5" id="KW-0677">Repeat</keyword>
<evidence type="ECO:0000313" key="23">
    <source>
        <dbReference type="Proteomes" id="UP000779900"/>
    </source>
</evidence>
<feature type="domain" description="CBS" evidence="21">
    <location>
        <begin position="151"/>
        <end position="208"/>
    </location>
</feature>
<evidence type="ECO:0000256" key="18">
    <source>
        <dbReference type="RuleBase" id="RU003927"/>
    </source>
</evidence>
<proteinExistence type="inferred from homology"/>
<evidence type="ECO:0000256" key="4">
    <source>
        <dbReference type="ARBA" id="ARBA00022723"/>
    </source>
</evidence>
<feature type="binding site" description="in other chain" evidence="13 16">
    <location>
        <position position="302"/>
    </location>
    <ligand>
        <name>K(+)</name>
        <dbReference type="ChEBI" id="CHEBI:29103"/>
        <note>ligand shared between two tetrameric partners</note>
    </ligand>
</feature>
<dbReference type="GO" id="GO:0000166">
    <property type="term" value="F:nucleotide binding"/>
    <property type="evidence" value="ECO:0007669"/>
    <property type="project" value="UniProtKB-UniRule"/>
</dbReference>
<feature type="binding site" evidence="13">
    <location>
        <position position="410"/>
    </location>
    <ligand>
        <name>IMP</name>
        <dbReference type="ChEBI" id="CHEBI:58053"/>
    </ligand>
</feature>
<dbReference type="InterPro" id="IPR013785">
    <property type="entry name" value="Aldolase_TIM"/>
</dbReference>
<evidence type="ECO:0000256" key="2">
    <source>
        <dbReference type="ARBA" id="ARBA00005502"/>
    </source>
</evidence>
<evidence type="ECO:0000256" key="17">
    <source>
        <dbReference type="PROSITE-ProRule" id="PRU00703"/>
    </source>
</evidence>
<evidence type="ECO:0000256" key="6">
    <source>
        <dbReference type="ARBA" id="ARBA00022749"/>
    </source>
</evidence>
<feature type="binding site" evidence="13">
    <location>
        <begin position="358"/>
        <end position="359"/>
    </location>
    <ligand>
        <name>IMP</name>
        <dbReference type="ChEBI" id="CHEBI:58053"/>
    </ligand>
</feature>
<feature type="binding site" evidence="13">
    <location>
        <position position="464"/>
    </location>
    <ligand>
        <name>K(+)</name>
        <dbReference type="ChEBI" id="CHEBI:29103"/>
        <note>ligand shared between two tetrameric partners</note>
    </ligand>
</feature>
<feature type="binding site" evidence="13">
    <location>
        <begin position="335"/>
        <end position="337"/>
    </location>
    <ligand>
        <name>IMP</name>
        <dbReference type="ChEBI" id="CHEBI:58053"/>
    </ligand>
</feature>
<keyword evidence="11 17" id="KW-0129">CBS domain</keyword>
<dbReference type="InterPro" id="IPR000644">
    <property type="entry name" value="CBS_dom"/>
</dbReference>
<feature type="active site" description="Thioimidate intermediate" evidence="13 14">
    <location>
        <position position="302"/>
    </location>
</feature>
<dbReference type="GO" id="GO:0046872">
    <property type="term" value="F:metal ion binding"/>
    <property type="evidence" value="ECO:0007669"/>
    <property type="project" value="UniProtKB-UniRule"/>
</dbReference>
<evidence type="ECO:0000256" key="11">
    <source>
        <dbReference type="ARBA" id="ARBA00023122"/>
    </source>
</evidence>
<evidence type="ECO:0000256" key="7">
    <source>
        <dbReference type="ARBA" id="ARBA00022755"/>
    </source>
</evidence>
<dbReference type="SUPFAM" id="SSF51412">
    <property type="entry name" value="Inosine monophosphate dehydrogenase (IMPDH)"/>
    <property type="match status" value="1"/>
</dbReference>
<evidence type="ECO:0000256" key="14">
    <source>
        <dbReference type="PIRSR" id="PIRSR000130-1"/>
    </source>
</evidence>
<feature type="active site" description="Proton acceptor" evidence="13 14">
    <location>
        <position position="398"/>
    </location>
</feature>
<feature type="region of interest" description="Disordered" evidence="20">
    <location>
        <begin position="466"/>
        <end position="486"/>
    </location>
</feature>
<evidence type="ECO:0000256" key="15">
    <source>
        <dbReference type="PIRSR" id="PIRSR000130-3"/>
    </source>
</evidence>
<dbReference type="SMART" id="SM01240">
    <property type="entry name" value="IMPDH"/>
    <property type="match status" value="1"/>
</dbReference>
<feature type="binding site" evidence="13">
    <location>
        <position position="465"/>
    </location>
    <ligand>
        <name>K(+)</name>
        <dbReference type="ChEBI" id="CHEBI:29103"/>
        <note>ligand shared between two tetrameric partners</note>
    </ligand>
</feature>
<evidence type="ECO:0000256" key="3">
    <source>
        <dbReference type="ARBA" id="ARBA00011881"/>
    </source>
</evidence>
<feature type="binding site" description="in other chain" evidence="13 16">
    <location>
        <position position="297"/>
    </location>
    <ligand>
        <name>K(+)</name>
        <dbReference type="ChEBI" id="CHEBI:29103"/>
        <note>ligand shared between two tetrameric partners</note>
    </ligand>
</feature>
<dbReference type="SMART" id="SM00116">
    <property type="entry name" value="CBS"/>
    <property type="match status" value="2"/>
</dbReference>
<keyword evidence="6 13" id="KW-0332">GMP biosynthesis</keyword>
<evidence type="ECO:0000256" key="8">
    <source>
        <dbReference type="ARBA" id="ARBA00022958"/>
    </source>
</evidence>
<dbReference type="EMBL" id="VGIR01000055">
    <property type="protein sequence ID" value="MBM3332025.1"/>
    <property type="molecule type" value="Genomic_DNA"/>
</dbReference>
<feature type="binding site" evidence="13 15">
    <location>
        <begin position="295"/>
        <end position="297"/>
    </location>
    <ligand>
        <name>NAD(+)</name>
        <dbReference type="ChEBI" id="CHEBI:57540"/>
    </ligand>
</feature>
<evidence type="ECO:0000256" key="16">
    <source>
        <dbReference type="PIRSR" id="PIRSR000130-4"/>
    </source>
</evidence>
<evidence type="ECO:0000256" key="1">
    <source>
        <dbReference type="ARBA" id="ARBA00001958"/>
    </source>
</evidence>
<dbReference type="SUPFAM" id="SSF54631">
    <property type="entry name" value="CBS-domain pair"/>
    <property type="match status" value="1"/>
</dbReference>
<dbReference type="CDD" id="cd00381">
    <property type="entry name" value="IMPDH"/>
    <property type="match status" value="1"/>
</dbReference>
<dbReference type="GO" id="GO:0006183">
    <property type="term" value="P:GTP biosynthetic process"/>
    <property type="evidence" value="ECO:0007669"/>
    <property type="project" value="TreeGrafter"/>
</dbReference>
<evidence type="ECO:0000256" key="13">
    <source>
        <dbReference type="HAMAP-Rule" id="MF_01964"/>
    </source>
</evidence>
<evidence type="ECO:0000256" key="19">
    <source>
        <dbReference type="RuleBase" id="RU003928"/>
    </source>
</evidence>
<protein>
    <recommendedName>
        <fullName evidence="13 19">Inosine-5'-monophosphate dehydrogenase</fullName>
        <shortName evidence="13">IMP dehydrogenase</shortName>
        <shortName evidence="13">IMPD</shortName>
        <shortName evidence="13">IMPDH</shortName>
        <ecNumber evidence="13 19">1.1.1.205</ecNumber>
    </recommendedName>
</protein>
<dbReference type="InterPro" id="IPR046342">
    <property type="entry name" value="CBS_dom_sf"/>
</dbReference>
<comment type="caution">
    <text evidence="22">The sequence shown here is derived from an EMBL/GenBank/DDBJ whole genome shotgun (WGS) entry which is preliminary data.</text>
</comment>
<dbReference type="GO" id="GO:0003938">
    <property type="term" value="F:IMP dehydrogenase activity"/>
    <property type="evidence" value="ECO:0007669"/>
    <property type="project" value="UniProtKB-UniRule"/>
</dbReference>
<dbReference type="PIRSF" id="PIRSF000130">
    <property type="entry name" value="IMPDH"/>
    <property type="match status" value="1"/>
</dbReference>
<dbReference type="NCBIfam" id="TIGR01302">
    <property type="entry name" value="IMP_dehydrog"/>
    <property type="match status" value="1"/>
</dbReference>
<dbReference type="CDD" id="cd04601">
    <property type="entry name" value="CBS_pair_IMPDH"/>
    <property type="match status" value="1"/>
</dbReference>
<evidence type="ECO:0000256" key="9">
    <source>
        <dbReference type="ARBA" id="ARBA00023002"/>
    </source>
</evidence>
<feature type="domain" description="CBS" evidence="21">
    <location>
        <begin position="91"/>
        <end position="149"/>
    </location>
</feature>
<dbReference type="InterPro" id="IPR001093">
    <property type="entry name" value="IMP_DH_GMPRt"/>
</dbReference>
<dbReference type="InterPro" id="IPR015875">
    <property type="entry name" value="IMP_DH/GMP_Rdtase_CS"/>
</dbReference>
<reference evidence="22" key="1">
    <citation type="submission" date="2019-03" db="EMBL/GenBank/DDBJ databases">
        <title>Lake Tanganyika Metagenome-Assembled Genomes (MAGs).</title>
        <authorList>
            <person name="Tran P."/>
        </authorList>
    </citation>
    <scope>NUCLEOTIDE SEQUENCE</scope>
    <source>
        <strain evidence="22">K_DeepCast_150m_m2_040</strain>
    </source>
</reference>
<gene>
    <name evidence="13 22" type="primary">guaB</name>
    <name evidence="22" type="ORF">FJY68_09285</name>
</gene>
<dbReference type="EC" id="1.1.1.205" evidence="13 19"/>
<feature type="binding site" evidence="13">
    <location>
        <position position="245"/>
    </location>
    <ligand>
        <name>NAD(+)</name>
        <dbReference type="ChEBI" id="CHEBI:57540"/>
    </ligand>
</feature>
<feature type="binding site" evidence="13">
    <location>
        <position position="466"/>
    </location>
    <ligand>
        <name>K(+)</name>
        <dbReference type="ChEBI" id="CHEBI:29103"/>
        <note>ligand shared between two tetrameric partners</note>
    </ligand>
</feature>
<evidence type="ECO:0000259" key="21">
    <source>
        <dbReference type="PROSITE" id="PS51371"/>
    </source>
</evidence>
<dbReference type="InterPro" id="IPR005990">
    <property type="entry name" value="IMP_DH"/>
</dbReference>